<proteinExistence type="predicted"/>
<name>A0A6A0ALW6_HAELA</name>
<evidence type="ECO:0000313" key="1">
    <source>
        <dbReference type="EMBL" id="GFH33241.1"/>
    </source>
</evidence>
<feature type="non-terminal residue" evidence="1">
    <location>
        <position position="32"/>
    </location>
</feature>
<organism evidence="1 2">
    <name type="scientific">Haematococcus lacustris</name>
    <name type="common">Green alga</name>
    <name type="synonym">Haematococcus pluvialis</name>
    <dbReference type="NCBI Taxonomy" id="44745"/>
    <lineage>
        <taxon>Eukaryota</taxon>
        <taxon>Viridiplantae</taxon>
        <taxon>Chlorophyta</taxon>
        <taxon>core chlorophytes</taxon>
        <taxon>Chlorophyceae</taxon>
        <taxon>CS clade</taxon>
        <taxon>Chlamydomonadales</taxon>
        <taxon>Haematococcaceae</taxon>
        <taxon>Haematococcus</taxon>
    </lineage>
</organism>
<protein>
    <submittedName>
        <fullName evidence="1">Uncharacterized protein</fullName>
    </submittedName>
</protein>
<gene>
    <name evidence="1" type="ORF">HaLaN_32581</name>
</gene>
<evidence type="ECO:0000313" key="2">
    <source>
        <dbReference type="Proteomes" id="UP000485058"/>
    </source>
</evidence>
<dbReference type="Proteomes" id="UP000485058">
    <property type="component" value="Unassembled WGS sequence"/>
</dbReference>
<dbReference type="EMBL" id="BLLF01008069">
    <property type="protein sequence ID" value="GFH33241.1"/>
    <property type="molecule type" value="Genomic_DNA"/>
</dbReference>
<reference evidence="1 2" key="1">
    <citation type="submission" date="2020-02" db="EMBL/GenBank/DDBJ databases">
        <title>Draft genome sequence of Haematococcus lacustris strain NIES-144.</title>
        <authorList>
            <person name="Morimoto D."/>
            <person name="Nakagawa S."/>
            <person name="Yoshida T."/>
            <person name="Sawayama S."/>
        </authorList>
    </citation>
    <scope>NUCLEOTIDE SEQUENCE [LARGE SCALE GENOMIC DNA]</scope>
    <source>
        <strain evidence="1 2">NIES-144</strain>
    </source>
</reference>
<comment type="caution">
    <text evidence="1">The sequence shown here is derived from an EMBL/GenBank/DDBJ whole genome shotgun (WGS) entry which is preliminary data.</text>
</comment>
<dbReference type="AlphaFoldDB" id="A0A6A0ALW6"/>
<feature type="non-terminal residue" evidence="1">
    <location>
        <position position="1"/>
    </location>
</feature>
<keyword evidence="2" id="KW-1185">Reference proteome</keyword>
<sequence length="32" mass="3195">LELGCAAPDPASSWPAVAAAARALKGMKKGKK</sequence>
<accession>A0A6A0ALW6</accession>